<organism evidence="5 6">
    <name type="scientific">Xylaria grammica</name>
    <dbReference type="NCBI Taxonomy" id="363999"/>
    <lineage>
        <taxon>Eukaryota</taxon>
        <taxon>Fungi</taxon>
        <taxon>Dikarya</taxon>
        <taxon>Ascomycota</taxon>
        <taxon>Pezizomycotina</taxon>
        <taxon>Sordariomycetes</taxon>
        <taxon>Xylariomycetidae</taxon>
        <taxon>Xylariales</taxon>
        <taxon>Xylariaceae</taxon>
        <taxon>Xylaria</taxon>
    </lineage>
</organism>
<dbReference type="CDD" id="cd06141">
    <property type="entry name" value="WRN_exo"/>
    <property type="match status" value="1"/>
</dbReference>
<dbReference type="AlphaFoldDB" id="A0A439DBT8"/>
<dbReference type="Gene3D" id="1.10.150.80">
    <property type="entry name" value="HRDC domain"/>
    <property type="match status" value="1"/>
</dbReference>
<evidence type="ECO:0000256" key="2">
    <source>
        <dbReference type="ARBA" id="ARBA00022801"/>
    </source>
</evidence>
<feature type="compositionally biased region" description="Basic and acidic residues" evidence="3">
    <location>
        <begin position="404"/>
        <end position="419"/>
    </location>
</feature>
<dbReference type="Proteomes" id="UP000286045">
    <property type="component" value="Unassembled WGS sequence"/>
</dbReference>
<dbReference type="InterPro" id="IPR036397">
    <property type="entry name" value="RNaseH_sf"/>
</dbReference>
<feature type="region of interest" description="Disordered" evidence="3">
    <location>
        <begin position="71"/>
        <end position="104"/>
    </location>
</feature>
<dbReference type="Pfam" id="PF00570">
    <property type="entry name" value="HRDC"/>
    <property type="match status" value="1"/>
</dbReference>
<dbReference type="PANTHER" id="PTHR13620">
    <property type="entry name" value="3-5 EXONUCLEASE"/>
    <property type="match status" value="1"/>
</dbReference>
<dbReference type="SMART" id="SM00474">
    <property type="entry name" value="35EXOc"/>
    <property type="match status" value="1"/>
</dbReference>
<feature type="region of interest" description="Disordered" evidence="3">
    <location>
        <begin position="618"/>
        <end position="638"/>
    </location>
</feature>
<evidence type="ECO:0000259" key="4">
    <source>
        <dbReference type="PROSITE" id="PS50967"/>
    </source>
</evidence>
<proteinExistence type="predicted"/>
<dbReference type="SMART" id="SM00341">
    <property type="entry name" value="HRDC"/>
    <property type="match status" value="1"/>
</dbReference>
<dbReference type="GO" id="GO:0008408">
    <property type="term" value="F:3'-5' exonuclease activity"/>
    <property type="evidence" value="ECO:0007669"/>
    <property type="project" value="InterPro"/>
</dbReference>
<feature type="compositionally biased region" description="Basic and acidic residues" evidence="3">
    <location>
        <begin position="427"/>
        <end position="442"/>
    </location>
</feature>
<feature type="domain" description="HRDC" evidence="4">
    <location>
        <begin position="459"/>
        <end position="539"/>
    </location>
</feature>
<dbReference type="GO" id="GO:0005634">
    <property type="term" value="C:nucleus"/>
    <property type="evidence" value="ECO:0007669"/>
    <property type="project" value="TreeGrafter"/>
</dbReference>
<dbReference type="InterPro" id="IPR002562">
    <property type="entry name" value="3'-5'_exonuclease_dom"/>
</dbReference>
<dbReference type="InterPro" id="IPR012337">
    <property type="entry name" value="RNaseH-like_sf"/>
</dbReference>
<evidence type="ECO:0000256" key="1">
    <source>
        <dbReference type="ARBA" id="ARBA00022722"/>
    </source>
</evidence>
<evidence type="ECO:0000256" key="3">
    <source>
        <dbReference type="SAM" id="MobiDB-lite"/>
    </source>
</evidence>
<feature type="compositionally biased region" description="Basic and acidic residues" evidence="3">
    <location>
        <begin position="539"/>
        <end position="557"/>
    </location>
</feature>
<dbReference type="InterPro" id="IPR002121">
    <property type="entry name" value="HRDC_dom"/>
</dbReference>
<evidence type="ECO:0000313" key="5">
    <source>
        <dbReference type="EMBL" id="RWA11853.1"/>
    </source>
</evidence>
<dbReference type="STRING" id="363999.A0A439DBT8"/>
<reference evidence="5 6" key="1">
    <citation type="submission" date="2018-12" db="EMBL/GenBank/DDBJ databases">
        <title>Draft genome sequence of Xylaria grammica IHI A82.</title>
        <authorList>
            <person name="Buettner E."/>
            <person name="Kellner H."/>
        </authorList>
    </citation>
    <scope>NUCLEOTIDE SEQUENCE [LARGE SCALE GENOMIC DNA]</scope>
    <source>
        <strain evidence="5 6">IHI A82</strain>
    </source>
</reference>
<dbReference type="SUPFAM" id="SSF47819">
    <property type="entry name" value="HRDC-like"/>
    <property type="match status" value="1"/>
</dbReference>
<keyword evidence="2" id="KW-0378">Hydrolase</keyword>
<dbReference type="GO" id="GO:0003676">
    <property type="term" value="F:nucleic acid binding"/>
    <property type="evidence" value="ECO:0007669"/>
    <property type="project" value="InterPro"/>
</dbReference>
<dbReference type="PANTHER" id="PTHR13620:SF104">
    <property type="entry name" value="EXONUCLEASE 3'-5' DOMAIN-CONTAINING PROTEIN 2"/>
    <property type="match status" value="1"/>
</dbReference>
<dbReference type="PROSITE" id="PS50967">
    <property type="entry name" value="HRDC"/>
    <property type="match status" value="1"/>
</dbReference>
<dbReference type="SUPFAM" id="SSF53098">
    <property type="entry name" value="Ribonuclease H-like"/>
    <property type="match status" value="1"/>
</dbReference>
<dbReference type="EMBL" id="RYZI01000067">
    <property type="protein sequence ID" value="RWA11853.1"/>
    <property type="molecule type" value="Genomic_DNA"/>
</dbReference>
<sequence length="820" mass="91519">MLEGDPSPEDLFNWDESQWPDDDYNQGPDEPEWPGGDDNPTPTASFEWDEETMLFDDPVLEDLLGWDGVDNVNDSYDAYNQNDQTDQNDQEDQQDRKDENDQNEIPWLMADDNPTVIFNRDVPQWPMKFAWSPQTHDEAPRRWWHLRYYRGPEGQPARVLYSKTKSQSEAIAQYFANEPVLGFDMEWPWDADRRLRLRDKVALIQLASERKIALFHIALHEGEATDDLIAPTLKKIIESPKIIKAGVGVMSADFKRLRAHFNLEPKGAFELSHLHNLLMYAAGTGRRVTTRLYSLSAQVEQYLGLPLWKGNVRTSNWSRPLNNSQFEYAASDAYAGFMLFHCMNAKRLAMNPVPPLPIFAEAYPPSTSKSTIVQLESVTKDGEVRITTAHEFFGVKKSVKRKRGAGDKVDSPETNDKGEASGSNEQGKLERKRSQTAGDRKPRTNAKKAGDGGAQTSLDDSCWALYHQLASHRKRLALSKNIPAFVIAHNTLLEALALHRPSNDQELLLVPGVGRGKLVEYGPAWLEIIASFETQQKQGGDRDIKQESGVQAEHEGFDPELDDQDPKRRRIDRVGRSKEIVMQSDAAPAVLSSGVSFQFGETGLTDKVLVVPRSVKKGDPEEEEDDAVFGPPMELPSSSALKPKREIIAQSDYGDKQSPFQSAMRVPVSLTKPLSTVDIAPPTGPVPASNVDSKPPAFVSVPTPVPPFTTAATATGPQSQTPLERSDRGKTILRNKLEAYIKTVVWAMNPRPTESLVTAETLRHLVNAVPQTIEEFRRVPGIQRLIGACEAVKMDIWRTFEKWTQSTGSSSSTSGAGLTR</sequence>
<protein>
    <recommendedName>
        <fullName evidence="4">HRDC domain-containing protein</fullName>
    </recommendedName>
</protein>
<gene>
    <name evidence="5" type="ORF">EKO27_g3234</name>
</gene>
<evidence type="ECO:0000313" key="6">
    <source>
        <dbReference type="Proteomes" id="UP000286045"/>
    </source>
</evidence>
<dbReference type="GO" id="GO:0000166">
    <property type="term" value="F:nucleotide binding"/>
    <property type="evidence" value="ECO:0007669"/>
    <property type="project" value="InterPro"/>
</dbReference>
<dbReference type="Gene3D" id="3.30.420.10">
    <property type="entry name" value="Ribonuclease H-like superfamily/Ribonuclease H"/>
    <property type="match status" value="1"/>
</dbReference>
<comment type="caution">
    <text evidence="5">The sequence shown here is derived from an EMBL/GenBank/DDBJ whole genome shotgun (WGS) entry which is preliminary data.</text>
</comment>
<keyword evidence="6" id="KW-1185">Reference proteome</keyword>
<feature type="region of interest" description="Disordered" evidence="3">
    <location>
        <begin position="709"/>
        <end position="728"/>
    </location>
</feature>
<feature type="region of interest" description="Disordered" evidence="3">
    <location>
        <begin position="1"/>
        <end position="52"/>
    </location>
</feature>
<name>A0A439DBT8_9PEZI</name>
<dbReference type="InterPro" id="IPR051132">
    <property type="entry name" value="3-5_Exonuclease_domain"/>
</dbReference>
<keyword evidence="1" id="KW-0540">Nuclease</keyword>
<feature type="region of interest" description="Disordered" evidence="3">
    <location>
        <begin position="536"/>
        <end position="569"/>
    </location>
</feature>
<dbReference type="GO" id="GO:0006139">
    <property type="term" value="P:nucleobase-containing compound metabolic process"/>
    <property type="evidence" value="ECO:0007669"/>
    <property type="project" value="InterPro"/>
</dbReference>
<accession>A0A439DBT8</accession>
<dbReference type="GO" id="GO:0005737">
    <property type="term" value="C:cytoplasm"/>
    <property type="evidence" value="ECO:0007669"/>
    <property type="project" value="TreeGrafter"/>
</dbReference>
<dbReference type="InterPro" id="IPR010997">
    <property type="entry name" value="HRDC-like_sf"/>
</dbReference>
<dbReference type="InterPro" id="IPR044876">
    <property type="entry name" value="HRDC_dom_sf"/>
</dbReference>
<feature type="region of interest" description="Disordered" evidence="3">
    <location>
        <begin position="403"/>
        <end position="455"/>
    </location>
</feature>
<dbReference type="Pfam" id="PF01612">
    <property type="entry name" value="DNA_pol_A_exo1"/>
    <property type="match status" value="1"/>
</dbReference>
<feature type="compositionally biased region" description="Acidic residues" evidence="3">
    <location>
        <begin position="18"/>
        <end position="32"/>
    </location>
</feature>